<comment type="caution">
    <text evidence="1">The sequence shown here is derived from an EMBL/GenBank/DDBJ whole genome shotgun (WGS) entry which is preliminary data.</text>
</comment>
<reference evidence="2" key="1">
    <citation type="journal article" date="2022" name="Mol. Ecol. Resour.">
        <title>The genomes of chicory, endive, great burdock and yacon provide insights into Asteraceae palaeo-polyploidization history and plant inulin production.</title>
        <authorList>
            <person name="Fan W."/>
            <person name="Wang S."/>
            <person name="Wang H."/>
            <person name="Wang A."/>
            <person name="Jiang F."/>
            <person name="Liu H."/>
            <person name="Zhao H."/>
            <person name="Xu D."/>
            <person name="Zhang Y."/>
        </authorList>
    </citation>
    <scope>NUCLEOTIDE SEQUENCE [LARGE SCALE GENOMIC DNA]</scope>
    <source>
        <strain evidence="2">cv. Punajuju</strain>
    </source>
</reference>
<keyword evidence="2" id="KW-1185">Reference proteome</keyword>
<gene>
    <name evidence="1" type="ORF">L2E82_27013</name>
</gene>
<sequence length="274" mass="30316">MSCFWGCNTIGERWNFIVNGPITRIDVVSAQEGIIGISFEWVSDQGKRTFSVGKVLGLGQLLNILINSPSEYLTSLGGSFKNREDGGKDIMSLSFETNCKNYIPIGTISDPSFSFQGKGFVIVGFYGYLDSTVTPYDIGILVQQKSKVLYLANKQGSSLLVNKRPSPWGVSCGWPFDHGVFNNIKSIEIPVGKTKVIKCIKFEYLDKDDEVVSSPVHGGVKKDDTIELFVSNDKDMISLPPSSRFLKDPPSETTLEQGKNNKQYMPDLNVTEQT</sequence>
<dbReference type="Proteomes" id="UP001055811">
    <property type="component" value="Linkage Group LG05"/>
</dbReference>
<evidence type="ECO:0000313" key="1">
    <source>
        <dbReference type="EMBL" id="KAI3737020.1"/>
    </source>
</evidence>
<proteinExistence type="predicted"/>
<accession>A0ACB9CRX8</accession>
<dbReference type="EMBL" id="CM042013">
    <property type="protein sequence ID" value="KAI3737020.1"/>
    <property type="molecule type" value="Genomic_DNA"/>
</dbReference>
<organism evidence="1 2">
    <name type="scientific">Cichorium intybus</name>
    <name type="common">Chicory</name>
    <dbReference type="NCBI Taxonomy" id="13427"/>
    <lineage>
        <taxon>Eukaryota</taxon>
        <taxon>Viridiplantae</taxon>
        <taxon>Streptophyta</taxon>
        <taxon>Embryophyta</taxon>
        <taxon>Tracheophyta</taxon>
        <taxon>Spermatophyta</taxon>
        <taxon>Magnoliopsida</taxon>
        <taxon>eudicotyledons</taxon>
        <taxon>Gunneridae</taxon>
        <taxon>Pentapetalae</taxon>
        <taxon>asterids</taxon>
        <taxon>campanulids</taxon>
        <taxon>Asterales</taxon>
        <taxon>Asteraceae</taxon>
        <taxon>Cichorioideae</taxon>
        <taxon>Cichorieae</taxon>
        <taxon>Cichoriinae</taxon>
        <taxon>Cichorium</taxon>
    </lineage>
</organism>
<name>A0ACB9CRX8_CICIN</name>
<reference evidence="1 2" key="2">
    <citation type="journal article" date="2022" name="Mol. Ecol. Resour.">
        <title>The genomes of chicory, endive, great burdock and yacon provide insights into Asteraceae paleo-polyploidization history and plant inulin production.</title>
        <authorList>
            <person name="Fan W."/>
            <person name="Wang S."/>
            <person name="Wang H."/>
            <person name="Wang A."/>
            <person name="Jiang F."/>
            <person name="Liu H."/>
            <person name="Zhao H."/>
            <person name="Xu D."/>
            <person name="Zhang Y."/>
        </authorList>
    </citation>
    <scope>NUCLEOTIDE SEQUENCE [LARGE SCALE GENOMIC DNA]</scope>
    <source>
        <strain evidence="2">cv. Punajuju</strain>
        <tissue evidence="1">Leaves</tissue>
    </source>
</reference>
<protein>
    <submittedName>
        <fullName evidence="1">Uncharacterized protein</fullName>
    </submittedName>
</protein>
<evidence type="ECO:0000313" key="2">
    <source>
        <dbReference type="Proteomes" id="UP001055811"/>
    </source>
</evidence>